<reference evidence="1 2" key="1">
    <citation type="journal article" date="2023" name="G3 (Bethesda)">
        <title>A haplotype-resolved chromosome-scale genome for Quercus rubra L. provides insights into the genetics of adaptive traits for red oak species.</title>
        <authorList>
            <person name="Kapoor B."/>
            <person name="Jenkins J."/>
            <person name="Schmutz J."/>
            <person name="Zhebentyayeva T."/>
            <person name="Kuelheim C."/>
            <person name="Coggeshall M."/>
            <person name="Heim C."/>
            <person name="Lasky J.R."/>
            <person name="Leites L."/>
            <person name="Islam-Faridi N."/>
            <person name="Romero-Severson J."/>
            <person name="DeLeo V.L."/>
            <person name="Lucas S.M."/>
            <person name="Lazic D."/>
            <person name="Gailing O."/>
            <person name="Carlson J."/>
            <person name="Staton M."/>
        </authorList>
    </citation>
    <scope>NUCLEOTIDE SEQUENCE [LARGE SCALE GENOMIC DNA]</scope>
    <source>
        <strain evidence="1">Pseudo-F2</strain>
    </source>
</reference>
<name>A0AAN7FGR2_QUERU</name>
<dbReference type="PANTHER" id="PTHR48475:SF1">
    <property type="entry name" value="RNASE H TYPE-1 DOMAIN-CONTAINING PROTEIN"/>
    <property type="match status" value="1"/>
</dbReference>
<dbReference type="EMBL" id="JAXUIC010000005">
    <property type="protein sequence ID" value="KAK4590161.1"/>
    <property type="molecule type" value="Genomic_DNA"/>
</dbReference>
<sequence>MELYNIEHHKVEEAANKNIKIILAKTVKTYKDWAKKLPFTLWGYRTSIWASTGATPYSLVYESEAMLPIEGYQKRIARAFNKNVKPRDLKEGDLVLKVLSDETSNPRGKMKPIWSRPFVIKKIMLGDATRITDLDGEEMFHPINLDKLRKYNI</sequence>
<organism evidence="1 2">
    <name type="scientific">Quercus rubra</name>
    <name type="common">Northern red oak</name>
    <name type="synonym">Quercus borealis</name>
    <dbReference type="NCBI Taxonomy" id="3512"/>
    <lineage>
        <taxon>Eukaryota</taxon>
        <taxon>Viridiplantae</taxon>
        <taxon>Streptophyta</taxon>
        <taxon>Embryophyta</taxon>
        <taxon>Tracheophyta</taxon>
        <taxon>Spermatophyta</taxon>
        <taxon>Magnoliopsida</taxon>
        <taxon>eudicotyledons</taxon>
        <taxon>Gunneridae</taxon>
        <taxon>Pentapetalae</taxon>
        <taxon>rosids</taxon>
        <taxon>fabids</taxon>
        <taxon>Fagales</taxon>
        <taxon>Fagaceae</taxon>
        <taxon>Quercus</taxon>
    </lineage>
</organism>
<evidence type="ECO:0000313" key="1">
    <source>
        <dbReference type="EMBL" id="KAK4590161.1"/>
    </source>
</evidence>
<gene>
    <name evidence="1" type="ORF">RGQ29_020631</name>
</gene>
<evidence type="ECO:0000313" key="2">
    <source>
        <dbReference type="Proteomes" id="UP001324115"/>
    </source>
</evidence>
<dbReference type="SUPFAM" id="SSF53098">
    <property type="entry name" value="Ribonuclease H-like"/>
    <property type="match status" value="1"/>
</dbReference>
<dbReference type="InterPro" id="IPR036397">
    <property type="entry name" value="RNaseH_sf"/>
</dbReference>
<dbReference type="GO" id="GO:0003676">
    <property type="term" value="F:nucleic acid binding"/>
    <property type="evidence" value="ECO:0007669"/>
    <property type="project" value="InterPro"/>
</dbReference>
<dbReference type="AlphaFoldDB" id="A0AAN7FGR2"/>
<dbReference type="Gene3D" id="3.30.420.10">
    <property type="entry name" value="Ribonuclease H-like superfamily/Ribonuclease H"/>
    <property type="match status" value="1"/>
</dbReference>
<keyword evidence="2" id="KW-1185">Reference proteome</keyword>
<comment type="caution">
    <text evidence="1">The sequence shown here is derived from an EMBL/GenBank/DDBJ whole genome shotgun (WGS) entry which is preliminary data.</text>
</comment>
<dbReference type="Proteomes" id="UP001324115">
    <property type="component" value="Unassembled WGS sequence"/>
</dbReference>
<dbReference type="InterPro" id="IPR012337">
    <property type="entry name" value="RNaseH-like_sf"/>
</dbReference>
<dbReference type="PANTHER" id="PTHR48475">
    <property type="entry name" value="RIBONUCLEASE H"/>
    <property type="match status" value="1"/>
</dbReference>
<protein>
    <submittedName>
        <fullName evidence="1">Uncharacterized protein</fullName>
    </submittedName>
</protein>
<proteinExistence type="predicted"/>
<accession>A0AAN7FGR2</accession>